<evidence type="ECO:0000313" key="3">
    <source>
        <dbReference type="Proteomes" id="UP001410795"/>
    </source>
</evidence>
<protein>
    <recommendedName>
        <fullName evidence="4">Extracellular solute-binding protein</fullName>
    </recommendedName>
</protein>
<organism evidence="2 3">
    <name type="scientific">Microbacterium marinilacus</name>
    <dbReference type="NCBI Taxonomy" id="415209"/>
    <lineage>
        <taxon>Bacteria</taxon>
        <taxon>Bacillati</taxon>
        <taxon>Actinomycetota</taxon>
        <taxon>Actinomycetes</taxon>
        <taxon>Micrococcales</taxon>
        <taxon>Microbacteriaceae</taxon>
        <taxon>Microbacterium</taxon>
    </lineage>
</organism>
<sequence>MRTSRALLGIVGASALVVGLAGCTAGGGEEATGDGTTFSYRIPDRFKNWLEDDLWNEPLQEGAGVDVEVVDGGPEDKHYQQLDLLLSSGDLEDATVATMAQTQVYGPQGAFLDLAPLIEEHAPNLAAYIEDNPDFKALVQNEDGSIYGLVNEYPKVSILSFYREDMLAEAGIPEAPTSVEDFTEALRALKDTFGSDSGYYPLGGRDTFVNYQYAFAANDGIDEAGDVHGVYESGRGLDIHADGARDMVEWYTTLYSEGLIDPEWVKGVITEEDWQTKMLTGKISVTNDFFTRPAWFLANADTDTYPDYSIGTMPALTNGGEQMMQAANERYNLNRVFVVNAKSQNSLAVIQFLDHLYSEEGQDTYHWGVEGESYEVVDGEKQYTVSYADNADQEVGKPVWNFMQDRLTYPAPVSDEAFYAWSDDFTKTFSTDYFENYLVSNPVLKYSTEQQERRSKLLASVDPFIDAEMVKFVTGERSIDDWDAFVAEADELGYAEITEIDQAAWDAMN</sequence>
<dbReference type="PANTHER" id="PTHR43649">
    <property type="entry name" value="ARABINOSE-BINDING PROTEIN-RELATED"/>
    <property type="match status" value="1"/>
</dbReference>
<feature type="signal peptide" evidence="1">
    <location>
        <begin position="1"/>
        <end position="21"/>
    </location>
</feature>
<comment type="caution">
    <text evidence="2">The sequence shown here is derived from an EMBL/GenBank/DDBJ whole genome shotgun (WGS) entry which is preliminary data.</text>
</comment>
<dbReference type="Gene3D" id="3.40.190.10">
    <property type="entry name" value="Periplasmic binding protein-like II"/>
    <property type="match status" value="2"/>
</dbReference>
<dbReference type="Proteomes" id="UP001410795">
    <property type="component" value="Unassembled WGS sequence"/>
</dbReference>
<dbReference type="Pfam" id="PF01547">
    <property type="entry name" value="SBP_bac_1"/>
    <property type="match status" value="1"/>
</dbReference>
<evidence type="ECO:0000256" key="1">
    <source>
        <dbReference type="SAM" id="SignalP"/>
    </source>
</evidence>
<dbReference type="InterPro" id="IPR050490">
    <property type="entry name" value="Bact_solute-bd_prot1"/>
</dbReference>
<name>A0ABP7BV84_9MICO</name>
<evidence type="ECO:0008006" key="4">
    <source>
        <dbReference type="Google" id="ProtNLM"/>
    </source>
</evidence>
<reference evidence="3" key="1">
    <citation type="journal article" date="2019" name="Int. J. Syst. Evol. Microbiol.">
        <title>The Global Catalogue of Microorganisms (GCM) 10K type strain sequencing project: providing services to taxonomists for standard genome sequencing and annotation.</title>
        <authorList>
            <consortium name="The Broad Institute Genomics Platform"/>
            <consortium name="The Broad Institute Genome Sequencing Center for Infectious Disease"/>
            <person name="Wu L."/>
            <person name="Ma J."/>
        </authorList>
    </citation>
    <scope>NUCLEOTIDE SEQUENCE [LARGE SCALE GENOMIC DNA]</scope>
    <source>
        <strain evidence="3">JCM 16546</strain>
    </source>
</reference>
<gene>
    <name evidence="2" type="ORF">GCM10022202_35920</name>
</gene>
<dbReference type="RefSeq" id="WP_221857001.1">
    <property type="nucleotide sequence ID" value="NZ_BAAAYV010000025.1"/>
</dbReference>
<proteinExistence type="predicted"/>
<dbReference type="EMBL" id="BAAAYV010000025">
    <property type="protein sequence ID" value="GAA3670550.1"/>
    <property type="molecule type" value="Genomic_DNA"/>
</dbReference>
<dbReference type="PROSITE" id="PS51257">
    <property type="entry name" value="PROKAR_LIPOPROTEIN"/>
    <property type="match status" value="1"/>
</dbReference>
<accession>A0ABP7BV84</accession>
<feature type="chain" id="PRO_5046774922" description="Extracellular solute-binding protein" evidence="1">
    <location>
        <begin position="22"/>
        <end position="509"/>
    </location>
</feature>
<dbReference type="SUPFAM" id="SSF53850">
    <property type="entry name" value="Periplasmic binding protein-like II"/>
    <property type="match status" value="1"/>
</dbReference>
<keyword evidence="1" id="KW-0732">Signal</keyword>
<dbReference type="PANTHER" id="PTHR43649:SF12">
    <property type="entry name" value="DIACETYLCHITOBIOSE BINDING PROTEIN DASA"/>
    <property type="match status" value="1"/>
</dbReference>
<evidence type="ECO:0000313" key="2">
    <source>
        <dbReference type="EMBL" id="GAA3670550.1"/>
    </source>
</evidence>
<dbReference type="InterPro" id="IPR006059">
    <property type="entry name" value="SBP"/>
</dbReference>
<keyword evidence="3" id="KW-1185">Reference proteome</keyword>